<dbReference type="EMBL" id="JAWDGP010001769">
    <property type="protein sequence ID" value="KAK3788324.1"/>
    <property type="molecule type" value="Genomic_DNA"/>
</dbReference>
<proteinExistence type="predicted"/>
<keyword evidence="2" id="KW-1185">Reference proteome</keyword>
<gene>
    <name evidence="1" type="ORF">RRG08_025055</name>
</gene>
<evidence type="ECO:0000313" key="1">
    <source>
        <dbReference type="EMBL" id="KAK3788324.1"/>
    </source>
</evidence>
<organism evidence="1 2">
    <name type="scientific">Elysia crispata</name>
    <name type="common">lettuce slug</name>
    <dbReference type="NCBI Taxonomy" id="231223"/>
    <lineage>
        <taxon>Eukaryota</taxon>
        <taxon>Metazoa</taxon>
        <taxon>Spiralia</taxon>
        <taxon>Lophotrochozoa</taxon>
        <taxon>Mollusca</taxon>
        <taxon>Gastropoda</taxon>
        <taxon>Heterobranchia</taxon>
        <taxon>Euthyneura</taxon>
        <taxon>Panpulmonata</taxon>
        <taxon>Sacoglossa</taxon>
        <taxon>Placobranchoidea</taxon>
        <taxon>Plakobranchidae</taxon>
        <taxon>Elysia</taxon>
    </lineage>
</organism>
<evidence type="ECO:0000313" key="2">
    <source>
        <dbReference type="Proteomes" id="UP001283361"/>
    </source>
</evidence>
<dbReference type="Proteomes" id="UP001283361">
    <property type="component" value="Unassembled WGS sequence"/>
</dbReference>
<reference evidence="1" key="1">
    <citation type="journal article" date="2023" name="G3 (Bethesda)">
        <title>A reference genome for the long-term kleptoplast-retaining sea slug Elysia crispata morphotype clarki.</title>
        <authorList>
            <person name="Eastman K.E."/>
            <person name="Pendleton A.L."/>
            <person name="Shaikh M.A."/>
            <person name="Suttiyut T."/>
            <person name="Ogas R."/>
            <person name="Tomko P."/>
            <person name="Gavelis G."/>
            <person name="Widhalm J.R."/>
            <person name="Wisecaver J.H."/>
        </authorList>
    </citation>
    <scope>NUCLEOTIDE SEQUENCE</scope>
    <source>
        <strain evidence="1">ECLA1</strain>
    </source>
</reference>
<accession>A0AAE1DZ50</accession>
<protein>
    <submittedName>
        <fullName evidence="1">Uncharacterized protein</fullName>
    </submittedName>
</protein>
<dbReference type="AlphaFoldDB" id="A0AAE1DZ50"/>
<comment type="caution">
    <text evidence="1">The sequence shown here is derived from an EMBL/GenBank/DDBJ whole genome shotgun (WGS) entry which is preliminary data.</text>
</comment>
<sequence>MIDIVDIRYIHSLKDAGKSAGLIPFAVILQHETDEEKACCNEEGDGFGTKKSFFNGSGAGRAGEGRLQLLIIVTRDRSERPDDRAKMVSTWTVSLGGDMEAGVPGQVGVEGGWVELYERNGHVQLSPNTANKTLFLRSFYNDPYKIGLENNAEGLFFKVSTLESHSSEGRNL</sequence>
<name>A0AAE1DZ50_9GAST</name>